<dbReference type="Gramene" id="TraesMAC5A03G02696510.1">
    <property type="protein sequence ID" value="TraesMAC5A03G02696510.1.CDS1"/>
    <property type="gene ID" value="TraesMAC5A03G02696510"/>
</dbReference>
<dbReference type="GO" id="GO:0006952">
    <property type="term" value="P:defense response"/>
    <property type="evidence" value="ECO:0007669"/>
    <property type="project" value="InterPro"/>
</dbReference>
<dbReference type="AlphaFoldDB" id="A0A3B6KJX6"/>
<name>A0A3B6KJX6_WHEAT</name>
<feature type="chain" id="PRO_5043176760" evidence="1">
    <location>
        <begin position="29"/>
        <end position="76"/>
    </location>
</feature>
<evidence type="ECO:0000256" key="1">
    <source>
        <dbReference type="SAM" id="SignalP"/>
    </source>
</evidence>
<dbReference type="Proteomes" id="UP000019116">
    <property type="component" value="Chromosome 5A"/>
</dbReference>
<organism evidence="2">
    <name type="scientific">Triticum aestivum</name>
    <name type="common">Wheat</name>
    <dbReference type="NCBI Taxonomy" id="4565"/>
    <lineage>
        <taxon>Eukaryota</taxon>
        <taxon>Viridiplantae</taxon>
        <taxon>Streptophyta</taxon>
        <taxon>Embryophyta</taxon>
        <taxon>Tracheophyta</taxon>
        <taxon>Spermatophyta</taxon>
        <taxon>Magnoliopsida</taxon>
        <taxon>Liliopsida</taxon>
        <taxon>Poales</taxon>
        <taxon>Poaceae</taxon>
        <taxon>BOP clade</taxon>
        <taxon>Pooideae</taxon>
        <taxon>Triticodae</taxon>
        <taxon>Triticeae</taxon>
        <taxon>Triticinae</taxon>
        <taxon>Triticum</taxon>
    </lineage>
</organism>
<keyword evidence="3" id="KW-1185">Reference proteome</keyword>
<sequence>MASSGQRAVALAALVVVVLVARAGPAGAARQMPVERSGDRAAFSALYPAATVVAAEKVEMLMARLRAGPSKRGAGH</sequence>
<keyword evidence="1" id="KW-0732">Signal</keyword>
<dbReference type="Gramene" id="TraesJAG5A03G02699720.1">
    <property type="protein sequence ID" value="TraesJAG5A03G02699720.1.CDS1"/>
    <property type="gene ID" value="TraesJAG5A03G02699720"/>
</dbReference>
<dbReference type="InterPro" id="IPR040273">
    <property type="entry name" value="PIP1"/>
</dbReference>
<accession>A0A3B6KJX6</accession>
<dbReference type="PANTHER" id="PTHR37245">
    <property type="entry name" value="PAMP-INDUCED SECRETED PEPTIDE 1"/>
    <property type="match status" value="1"/>
</dbReference>
<evidence type="ECO:0000313" key="2">
    <source>
        <dbReference type="EnsemblPlants" id="TraesCS5A02G300500.1.cds1"/>
    </source>
</evidence>
<dbReference type="Gramene" id="TraesNOR5A03G02721140.1">
    <property type="protein sequence ID" value="TraesNOR5A03G02721140.1.CDS1"/>
    <property type="gene ID" value="TraesNOR5A03G02721140"/>
</dbReference>
<dbReference type="EnsemblPlants" id="TraesCS5A02G300500.1">
    <property type="protein sequence ID" value="TraesCS5A02G300500.1.cds1"/>
    <property type="gene ID" value="TraesCS5A02G300500"/>
</dbReference>
<dbReference type="PANTHER" id="PTHR37245:SF4">
    <property type="entry name" value="PAMP-INDUCED SECRETED PEPTIDE 1"/>
    <property type="match status" value="1"/>
</dbReference>
<dbReference type="Gramene" id="TraesCS5A02G300500.1">
    <property type="protein sequence ID" value="TraesCS5A02G300500.1.cds1"/>
    <property type="gene ID" value="TraesCS5A02G300500"/>
</dbReference>
<dbReference type="Gramene" id="TraesCS5A03G0731400.1">
    <property type="protein sequence ID" value="TraesCS5A03G0731400.1.CDS1"/>
    <property type="gene ID" value="TraesCS5A03G0731400"/>
</dbReference>
<reference evidence="2" key="2">
    <citation type="submission" date="2018-10" db="UniProtKB">
        <authorList>
            <consortium name="EnsemblPlants"/>
        </authorList>
    </citation>
    <scope>IDENTIFICATION</scope>
</reference>
<evidence type="ECO:0000313" key="3">
    <source>
        <dbReference type="Proteomes" id="UP000019116"/>
    </source>
</evidence>
<dbReference type="Gramene" id="TraesWEE_scaffold_023422_01G000200.1">
    <property type="protein sequence ID" value="TraesWEE_scaffold_023422_01G000200.1"/>
    <property type="gene ID" value="TraesWEE_scaffold_023422_01G000200"/>
</dbReference>
<protein>
    <submittedName>
        <fullName evidence="2">Uncharacterized protein</fullName>
    </submittedName>
</protein>
<dbReference type="Gramene" id="TraesRN5A0100744600.1">
    <property type="protein sequence ID" value="TraesRN5A0100744600.1"/>
    <property type="gene ID" value="TraesRN5A0100744600"/>
</dbReference>
<reference evidence="2" key="1">
    <citation type="submission" date="2018-08" db="EMBL/GenBank/DDBJ databases">
        <authorList>
            <person name="Rossello M."/>
        </authorList>
    </citation>
    <scope>NUCLEOTIDE SEQUENCE [LARGE SCALE GENOMIC DNA]</scope>
    <source>
        <strain evidence="2">cv. Chinese Spring</strain>
    </source>
</reference>
<proteinExistence type="predicted"/>
<dbReference type="OrthoDB" id="784226at2759"/>
<feature type="signal peptide" evidence="1">
    <location>
        <begin position="1"/>
        <end position="28"/>
    </location>
</feature>